<dbReference type="EMBL" id="WVIE01000005">
    <property type="protein sequence ID" value="NDJ16769.1"/>
    <property type="molecule type" value="Genomic_DNA"/>
</dbReference>
<dbReference type="AlphaFoldDB" id="A0A8J7YYA9"/>
<dbReference type="SUPFAM" id="SSF69635">
    <property type="entry name" value="Type III secretory system chaperone-like"/>
    <property type="match status" value="1"/>
</dbReference>
<name>A0A8J7YYA9_9CYAN</name>
<dbReference type="Gene3D" id="3.30.1460.10">
    <property type="match status" value="1"/>
</dbReference>
<reference evidence="1" key="1">
    <citation type="submission" date="2019-12" db="EMBL/GenBank/DDBJ databases">
        <title>High-Quality draft genome sequences of three cyanobacteria isolated from the limestone walls of the Old Cathedral of Coimbra.</title>
        <authorList>
            <person name="Tiago I."/>
            <person name="Soares F."/>
            <person name="Portugal A."/>
        </authorList>
    </citation>
    <scope>NUCLEOTIDE SEQUENCE</scope>
    <source>
        <strain evidence="1">A</strain>
    </source>
</reference>
<organism evidence="1 2">
    <name type="scientific">Myxacorys almedinensis A</name>
    <dbReference type="NCBI Taxonomy" id="2690445"/>
    <lineage>
        <taxon>Bacteria</taxon>
        <taxon>Bacillati</taxon>
        <taxon>Cyanobacteriota</taxon>
        <taxon>Cyanophyceae</taxon>
        <taxon>Leptolyngbyales</taxon>
        <taxon>Leptolyngbyaceae</taxon>
        <taxon>Myxacorys</taxon>
        <taxon>Myxacorys almedinensis</taxon>
    </lineage>
</organism>
<accession>A0A8J7YYA9</accession>
<protein>
    <submittedName>
        <fullName evidence="1">Uncharacterized protein</fullName>
    </submittedName>
</protein>
<dbReference type="RefSeq" id="WP_162422286.1">
    <property type="nucleotide sequence ID" value="NZ_WVIE01000005.1"/>
</dbReference>
<comment type="caution">
    <text evidence="1">The sequence shown here is derived from an EMBL/GenBank/DDBJ whole genome shotgun (WGS) entry which is preliminary data.</text>
</comment>
<dbReference type="Proteomes" id="UP000646053">
    <property type="component" value="Unassembled WGS sequence"/>
</dbReference>
<gene>
    <name evidence="1" type="ORF">GS601_05605</name>
</gene>
<evidence type="ECO:0000313" key="1">
    <source>
        <dbReference type="EMBL" id="NDJ16769.1"/>
    </source>
</evidence>
<proteinExistence type="predicted"/>
<evidence type="ECO:0000313" key="2">
    <source>
        <dbReference type="Proteomes" id="UP000646053"/>
    </source>
</evidence>
<keyword evidence="2" id="KW-1185">Reference proteome</keyword>
<sequence>MTLEELTATLNQLFDSTVQTLAPGSFQIETPQYRLLVLLSDDESWLRVLLPISPAQDAQPFLEELLEANFDLTQETRYAVHQNVLWSVFQHSMASLTADDLGTAIERMLMIKEQGLDDTFSNLAEKQIRQIIQASKRQGQSLETTMQTLDRFYQEGLLGDLEMGKRSREETISAWQRQLERLWSEVEP</sequence>